<evidence type="ECO:0000313" key="2">
    <source>
        <dbReference type="EMBL" id="KKQ14508.1"/>
    </source>
</evidence>
<proteinExistence type="predicted"/>
<feature type="compositionally biased region" description="Low complexity" evidence="1">
    <location>
        <begin position="36"/>
        <end position="47"/>
    </location>
</feature>
<organism evidence="2 3">
    <name type="scientific">Candidatus Daviesbacteria bacterium GW2011_GWA1_36_8</name>
    <dbReference type="NCBI Taxonomy" id="1618417"/>
    <lineage>
        <taxon>Bacteria</taxon>
        <taxon>Candidatus Daviesiibacteriota</taxon>
    </lineage>
</organism>
<dbReference type="AlphaFoldDB" id="A0A0G0F5M6"/>
<dbReference type="Proteomes" id="UP000034448">
    <property type="component" value="Unassembled WGS sequence"/>
</dbReference>
<reference evidence="2 3" key="1">
    <citation type="journal article" date="2015" name="Nature">
        <title>rRNA introns, odd ribosomes, and small enigmatic genomes across a large radiation of phyla.</title>
        <authorList>
            <person name="Brown C.T."/>
            <person name="Hug L.A."/>
            <person name="Thomas B.C."/>
            <person name="Sharon I."/>
            <person name="Castelle C.J."/>
            <person name="Singh A."/>
            <person name="Wilkins M.J."/>
            <person name="Williams K.H."/>
            <person name="Banfield J.F."/>
        </authorList>
    </citation>
    <scope>NUCLEOTIDE SEQUENCE [LARGE SCALE GENOMIC DNA]</scope>
</reference>
<gene>
    <name evidence="2" type="ORF">US28_C0035G0002</name>
</gene>
<name>A0A0G0F5M6_9BACT</name>
<protein>
    <submittedName>
        <fullName evidence="2">Uncharacterized protein</fullName>
    </submittedName>
</protein>
<comment type="caution">
    <text evidence="2">The sequence shown here is derived from an EMBL/GenBank/DDBJ whole genome shotgun (WGS) entry which is preliminary data.</text>
</comment>
<accession>A0A0G0F5M6</accession>
<evidence type="ECO:0000256" key="1">
    <source>
        <dbReference type="SAM" id="MobiDB-lite"/>
    </source>
</evidence>
<evidence type="ECO:0000313" key="3">
    <source>
        <dbReference type="Proteomes" id="UP000034448"/>
    </source>
</evidence>
<feature type="region of interest" description="Disordered" evidence="1">
    <location>
        <begin position="1"/>
        <end position="61"/>
    </location>
</feature>
<dbReference type="EMBL" id="LBSJ01000035">
    <property type="protein sequence ID" value="KKQ14508.1"/>
    <property type="molecule type" value="Genomic_DNA"/>
</dbReference>
<sequence length="61" mass="6836">MARNKSDEGEVDKPQRSDVPEQEGMEQDINKGEKGGQTQTEKQGEQQNDPWQVDEGFLSGD</sequence>
<feature type="compositionally biased region" description="Basic and acidic residues" evidence="1">
    <location>
        <begin position="1"/>
        <end position="19"/>
    </location>
</feature>